<dbReference type="PROSITE" id="PS51159">
    <property type="entry name" value="CBM21"/>
    <property type="match status" value="1"/>
</dbReference>
<name>A0A267H4L9_9PLAT</name>
<evidence type="ECO:0000313" key="4">
    <source>
        <dbReference type="Proteomes" id="UP000215902"/>
    </source>
</evidence>
<evidence type="ECO:0000256" key="1">
    <source>
        <dbReference type="SAM" id="MobiDB-lite"/>
    </source>
</evidence>
<dbReference type="Proteomes" id="UP000215902">
    <property type="component" value="Unassembled WGS sequence"/>
</dbReference>
<accession>A0A267H4L9</accession>
<reference evidence="3 4" key="1">
    <citation type="submission" date="2017-06" db="EMBL/GenBank/DDBJ databases">
        <title>A platform for efficient transgenesis in Macrostomum lignano, a flatworm model organism for stem cell research.</title>
        <authorList>
            <person name="Berezikov E."/>
        </authorList>
    </citation>
    <scope>NUCLEOTIDE SEQUENCE [LARGE SCALE GENOMIC DNA]</scope>
    <source>
        <strain evidence="3">DV1</strain>
        <tissue evidence="3">Whole organism</tissue>
    </source>
</reference>
<dbReference type="STRING" id="282301.A0A267H4L9"/>
<dbReference type="GO" id="GO:0005979">
    <property type="term" value="P:regulation of glycogen biosynthetic process"/>
    <property type="evidence" value="ECO:0007669"/>
    <property type="project" value="TreeGrafter"/>
</dbReference>
<evidence type="ECO:0000259" key="2">
    <source>
        <dbReference type="PROSITE" id="PS51159"/>
    </source>
</evidence>
<dbReference type="Gene3D" id="2.60.40.2440">
    <property type="entry name" value="Carbohydrate binding type-21 domain"/>
    <property type="match status" value="1"/>
</dbReference>
<dbReference type="GO" id="GO:0008157">
    <property type="term" value="F:protein phosphatase 1 binding"/>
    <property type="evidence" value="ECO:0007669"/>
    <property type="project" value="TreeGrafter"/>
</dbReference>
<keyword evidence="4" id="KW-1185">Reference proteome</keyword>
<dbReference type="PANTHER" id="PTHR12307">
    <property type="entry name" value="PROTEIN PHOSPHATASE 1 REGULATORY SUBUNIT"/>
    <property type="match status" value="1"/>
</dbReference>
<organism evidence="3 4">
    <name type="scientific">Macrostomum lignano</name>
    <dbReference type="NCBI Taxonomy" id="282301"/>
    <lineage>
        <taxon>Eukaryota</taxon>
        <taxon>Metazoa</taxon>
        <taxon>Spiralia</taxon>
        <taxon>Lophotrochozoa</taxon>
        <taxon>Platyhelminthes</taxon>
        <taxon>Rhabditophora</taxon>
        <taxon>Macrostomorpha</taxon>
        <taxon>Macrostomida</taxon>
        <taxon>Macrostomidae</taxon>
        <taxon>Macrostomum</taxon>
    </lineage>
</organism>
<dbReference type="OrthoDB" id="1881at2759"/>
<dbReference type="PANTHER" id="PTHR12307:SF53">
    <property type="entry name" value="PROTEIN PHOSPHATASE 1 REGULATORY SUBUNIT"/>
    <property type="match status" value="1"/>
</dbReference>
<dbReference type="InterPro" id="IPR005036">
    <property type="entry name" value="CBM21_dom"/>
</dbReference>
<dbReference type="GO" id="GO:0000164">
    <property type="term" value="C:protein phosphatase type 1 complex"/>
    <property type="evidence" value="ECO:0007669"/>
    <property type="project" value="TreeGrafter"/>
</dbReference>
<dbReference type="AlphaFoldDB" id="A0A267H4L9"/>
<gene>
    <name evidence="3" type="ORF">BOX15_Mlig023787g1</name>
</gene>
<feature type="compositionally biased region" description="Low complexity" evidence="1">
    <location>
        <begin position="89"/>
        <end position="100"/>
    </location>
</feature>
<proteinExistence type="predicted"/>
<feature type="region of interest" description="Disordered" evidence="1">
    <location>
        <begin position="1"/>
        <end position="73"/>
    </location>
</feature>
<feature type="region of interest" description="Disordered" evidence="1">
    <location>
        <begin position="87"/>
        <end position="117"/>
    </location>
</feature>
<dbReference type="EMBL" id="NIVC01000032">
    <property type="protein sequence ID" value="PAA93223.1"/>
    <property type="molecule type" value="Genomic_DNA"/>
</dbReference>
<protein>
    <recommendedName>
        <fullName evidence="2">CBM21 domain-containing protein</fullName>
    </recommendedName>
</protein>
<sequence length="466" mass="52154">WPRRQCEPGRGENTTQRKRERERKKNPGQNNCYHRPLPSMHRYQLSPIHRHQRSLAAAASSSRNTRSQGLPQPPLAVKFGLALGESPNASASSLSSLSAADEAPATMPRQPLKRFLEPPRPVTMTTCCQAECNKTGEGSSQNGLSQADNRQKQQQQLRLVYCENSLSRFRPPPRRTLSFPPPIACSTRALPILVQPLECLAAASPDQADTAKFTASPTPSPIVRSKSPTHAGCRRRADRRRRRVRFADALGFELTNVRVVVCDPEEPPVIPGHVLKALRRQMSLRAAGANDERQWDDYYEFGFEESAVAERAAVVDKPSQPAPLGYSTCWRPLFSTQPPTDAVERRVADEKIALESVRLETMALEANVQVQNLGPVKQVWLRLTDSSWRHHTDLHLQFANQLADGAVDRFTLRTCLPISAFESQRLEFALGLRVEGVEGEFWDNNNGCNYAFERLPQLHRASCACN</sequence>
<comment type="caution">
    <text evidence="3">The sequence shown here is derived from an EMBL/GenBank/DDBJ whole genome shotgun (WGS) entry which is preliminary data.</text>
</comment>
<dbReference type="Pfam" id="PF03370">
    <property type="entry name" value="CBM_21"/>
    <property type="match status" value="1"/>
</dbReference>
<dbReference type="InterPro" id="IPR050782">
    <property type="entry name" value="PP1_regulatory_subunit_3"/>
</dbReference>
<feature type="region of interest" description="Disordered" evidence="1">
    <location>
        <begin position="210"/>
        <end position="238"/>
    </location>
</feature>
<evidence type="ECO:0000313" key="3">
    <source>
        <dbReference type="EMBL" id="PAA93223.1"/>
    </source>
</evidence>
<feature type="domain" description="CBM21" evidence="2">
    <location>
        <begin position="344"/>
        <end position="453"/>
    </location>
</feature>
<dbReference type="InterPro" id="IPR038175">
    <property type="entry name" value="CBM21_dom_sf"/>
</dbReference>
<dbReference type="GO" id="GO:2001069">
    <property type="term" value="F:glycogen binding"/>
    <property type="evidence" value="ECO:0007669"/>
    <property type="project" value="TreeGrafter"/>
</dbReference>
<feature type="non-terminal residue" evidence="3">
    <location>
        <position position="1"/>
    </location>
</feature>
<feature type="compositionally biased region" description="Basic and acidic residues" evidence="1">
    <location>
        <begin position="1"/>
        <end position="25"/>
    </location>
</feature>